<feature type="domain" description="YprB ribonuclease H-like" evidence="1">
    <location>
        <begin position="284"/>
        <end position="473"/>
    </location>
</feature>
<accession>A0A1H8DKC5</accession>
<evidence type="ECO:0000313" key="3">
    <source>
        <dbReference type="Proteomes" id="UP000199459"/>
    </source>
</evidence>
<name>A0A1H8DKC5_9PROT</name>
<dbReference type="OrthoDB" id="3274988at2"/>
<reference evidence="2 3" key="1">
    <citation type="submission" date="2016-10" db="EMBL/GenBank/DDBJ databases">
        <authorList>
            <person name="de Groot N.N."/>
        </authorList>
    </citation>
    <scope>NUCLEOTIDE SEQUENCE [LARGE SCALE GENOMIC DNA]</scope>
    <source>
        <strain evidence="2 3">Nm22</strain>
    </source>
</reference>
<proteinExistence type="predicted"/>
<protein>
    <recommendedName>
        <fullName evidence="1">YprB ribonuclease H-like domain-containing protein</fullName>
    </recommendedName>
</protein>
<dbReference type="STRING" id="917.SAMN05216326_10516"/>
<dbReference type="NCBIfam" id="TIGR03491">
    <property type="entry name" value="TM0106 family RecB-like putative nuclease"/>
    <property type="match status" value="1"/>
</dbReference>
<dbReference type="InterPro" id="IPR038720">
    <property type="entry name" value="YprB_RNase_H-like_dom"/>
</dbReference>
<organism evidence="2 3">
    <name type="scientific">Nitrosomonas marina</name>
    <dbReference type="NCBI Taxonomy" id="917"/>
    <lineage>
        <taxon>Bacteria</taxon>
        <taxon>Pseudomonadati</taxon>
        <taxon>Pseudomonadota</taxon>
        <taxon>Betaproteobacteria</taxon>
        <taxon>Nitrosomonadales</taxon>
        <taxon>Nitrosomonadaceae</taxon>
        <taxon>Nitrosomonas</taxon>
    </lineage>
</organism>
<evidence type="ECO:0000313" key="2">
    <source>
        <dbReference type="EMBL" id="SEN07710.1"/>
    </source>
</evidence>
<dbReference type="AlphaFoldDB" id="A0A1H8DKC5"/>
<dbReference type="Pfam" id="PF13482">
    <property type="entry name" value="RNase_H_2"/>
    <property type="match status" value="1"/>
</dbReference>
<dbReference type="Gene3D" id="3.90.320.10">
    <property type="match status" value="1"/>
</dbReference>
<dbReference type="RefSeq" id="WP_090629987.1">
    <property type="nucleotide sequence ID" value="NZ_FOCP01000007.1"/>
</dbReference>
<dbReference type="Proteomes" id="UP000199459">
    <property type="component" value="Unassembled WGS sequence"/>
</dbReference>
<evidence type="ECO:0000259" key="1">
    <source>
        <dbReference type="Pfam" id="PF13482"/>
    </source>
</evidence>
<sequence>MHITSSPTIKASDAVTWVFCRRRMWLEFHQPIRCEVDPFIQLLSDAGLQHERRVLQRLQSEHVVQQATSFDDTLALMEQGVPVIYQARLKDYEIGLIGFPDFLIRQENGFYQAADAKLTQRENKKALQIQLGVYRRLLGNQLPVVVFLGNGRTAGIGCEVDVLVDEFIGDMHQLRTLSEQPPARYSHSRCRICPYLSRCRTEFEASQDTSMLHGMHGRTAELLAQTGIRTIAQLAAQDPENIPDVPHLSSLKKKQRIVRQAQSVLHDNIVQLNAINLPDGTWVHFDIEDNPMARTCDRHVYLWGLLAPPYSHDDFDYVWTDDETQDYTGWQVFLEKIQQYRAKHNSLVIAHYSNHEKVIIRKYAERYSMIDDDTVKWLLGLHGEASPLYDIQNAVLDNLVLPVAGYGLKEICKHPKLVNFQWELESSGSQWSVVQFNRFQKTTDKWTRQQLKTELLTYNRDDVIATRKLELWLRGFSNRENVHTISAY</sequence>
<gene>
    <name evidence="2" type="ORF">SAMN05216325_10760</name>
</gene>
<dbReference type="InterPro" id="IPR019993">
    <property type="entry name" value="RecB_nuclease_TM0106_put"/>
</dbReference>
<dbReference type="InterPro" id="IPR011604">
    <property type="entry name" value="PDDEXK-like_dom_sf"/>
</dbReference>
<dbReference type="EMBL" id="FOCP01000007">
    <property type="protein sequence ID" value="SEN07710.1"/>
    <property type="molecule type" value="Genomic_DNA"/>
</dbReference>